<accession>K0AXH9</accession>
<dbReference type="KEGG" id="cad:Curi_c03550"/>
<dbReference type="InterPro" id="IPR038157">
    <property type="entry name" value="FeoA_core_dom"/>
</dbReference>
<organism evidence="3 4">
    <name type="scientific">Gottschalkia acidurici (strain ATCC 7906 / DSM 604 / BCRC 14475 / CIP 104303 / KCTC 5404 / NCIMB 10678 / 9a)</name>
    <name type="common">Clostridium acidurici</name>
    <dbReference type="NCBI Taxonomy" id="1128398"/>
    <lineage>
        <taxon>Bacteria</taxon>
        <taxon>Bacillati</taxon>
        <taxon>Bacillota</taxon>
        <taxon>Tissierellia</taxon>
        <taxon>Tissierellales</taxon>
        <taxon>Gottschalkiaceae</taxon>
        <taxon>Gottschalkia</taxon>
    </lineage>
</organism>
<dbReference type="EMBL" id="CP003326">
    <property type="protein sequence ID" value="AFS77430.1"/>
    <property type="molecule type" value="Genomic_DNA"/>
</dbReference>
<sequence>MTLYELDKSRKCILAKTPGNSLLNSIGVREGKKVSMVTKQPLGGPIVVQVDKRNIAISKDIACQIEIEEE</sequence>
<dbReference type="eggNOG" id="COG1918">
    <property type="taxonomic scope" value="Bacteria"/>
</dbReference>
<proteinExistence type="predicted"/>
<dbReference type="Gene3D" id="2.30.30.90">
    <property type="match status" value="1"/>
</dbReference>
<dbReference type="GO" id="GO:0046914">
    <property type="term" value="F:transition metal ion binding"/>
    <property type="evidence" value="ECO:0007669"/>
    <property type="project" value="InterPro"/>
</dbReference>
<dbReference type="STRING" id="1128398.Curi_c03550"/>
<dbReference type="RefSeq" id="WP_014966567.1">
    <property type="nucleotide sequence ID" value="NC_018664.1"/>
</dbReference>
<keyword evidence="1" id="KW-0408">Iron</keyword>
<dbReference type="InterPro" id="IPR007167">
    <property type="entry name" value="Fe-transptr_FeoA-like"/>
</dbReference>
<dbReference type="SMART" id="SM00899">
    <property type="entry name" value="FeoA"/>
    <property type="match status" value="1"/>
</dbReference>
<dbReference type="Proteomes" id="UP000006094">
    <property type="component" value="Chromosome"/>
</dbReference>
<feature type="domain" description="Ferrous iron transporter FeoA-like" evidence="2">
    <location>
        <begin position="1"/>
        <end position="69"/>
    </location>
</feature>
<gene>
    <name evidence="3" type="ordered locus">Curi_c03550</name>
</gene>
<evidence type="ECO:0000313" key="3">
    <source>
        <dbReference type="EMBL" id="AFS77430.1"/>
    </source>
</evidence>
<evidence type="ECO:0000313" key="4">
    <source>
        <dbReference type="Proteomes" id="UP000006094"/>
    </source>
</evidence>
<reference evidence="3 4" key="1">
    <citation type="journal article" date="2012" name="PLoS ONE">
        <title>The purine-utilizing bacterium Clostridium acidurici 9a: a genome-guided metabolic reconsideration.</title>
        <authorList>
            <person name="Hartwich K."/>
            <person name="Poehlein A."/>
            <person name="Daniel R."/>
        </authorList>
    </citation>
    <scope>NUCLEOTIDE SEQUENCE [LARGE SCALE GENOMIC DNA]</scope>
    <source>
        <strain evidence="4">ATCC 7906 / DSM 604 / BCRC 14475 / CIP 104303 / KCTC 5404 / NCIMB 10678 / 9a</strain>
    </source>
</reference>
<dbReference type="HOGENOM" id="CLU_150646_10_1_9"/>
<dbReference type="AlphaFoldDB" id="K0AXH9"/>
<dbReference type="SUPFAM" id="SSF50037">
    <property type="entry name" value="C-terminal domain of transcriptional repressors"/>
    <property type="match status" value="1"/>
</dbReference>
<dbReference type="InterPro" id="IPR008988">
    <property type="entry name" value="Transcriptional_repressor_C"/>
</dbReference>
<keyword evidence="4" id="KW-1185">Reference proteome</keyword>
<dbReference type="Pfam" id="PF04023">
    <property type="entry name" value="FeoA"/>
    <property type="match status" value="1"/>
</dbReference>
<protein>
    <submittedName>
        <fullName evidence="3">FeoA family protein</fullName>
    </submittedName>
</protein>
<evidence type="ECO:0000259" key="2">
    <source>
        <dbReference type="SMART" id="SM00899"/>
    </source>
</evidence>
<name>K0AXH9_GOTA9</name>
<evidence type="ECO:0000256" key="1">
    <source>
        <dbReference type="ARBA" id="ARBA00023004"/>
    </source>
</evidence>
<dbReference type="OrthoDB" id="9811076at2"/>